<gene>
    <name evidence="1" type="ORF">PXEA_LOCUS25912</name>
</gene>
<keyword evidence="2" id="KW-1185">Reference proteome</keyword>
<dbReference type="AlphaFoldDB" id="A0A3S5B3F2"/>
<evidence type="ECO:0000313" key="1">
    <source>
        <dbReference type="EMBL" id="VEL32472.1"/>
    </source>
</evidence>
<dbReference type="EMBL" id="CAAALY010244221">
    <property type="protein sequence ID" value="VEL32472.1"/>
    <property type="molecule type" value="Genomic_DNA"/>
</dbReference>
<organism evidence="1 2">
    <name type="scientific">Protopolystoma xenopodis</name>
    <dbReference type="NCBI Taxonomy" id="117903"/>
    <lineage>
        <taxon>Eukaryota</taxon>
        <taxon>Metazoa</taxon>
        <taxon>Spiralia</taxon>
        <taxon>Lophotrochozoa</taxon>
        <taxon>Platyhelminthes</taxon>
        <taxon>Monogenea</taxon>
        <taxon>Polyopisthocotylea</taxon>
        <taxon>Polystomatidea</taxon>
        <taxon>Polystomatidae</taxon>
        <taxon>Protopolystoma</taxon>
    </lineage>
</organism>
<accession>A0A3S5B3F2</accession>
<protein>
    <submittedName>
        <fullName evidence="1">Uncharacterized protein</fullName>
    </submittedName>
</protein>
<sequence length="119" mass="13124">MSSGSLSDSTNKCLSGNVRASASISSFLEPYQKRKENGTINDCRPTCTTFRMPWPDYANCHSLGSHTRLTLADSEYVLLKGEGGEGSRWRLEGLHQNLPARTTSCRKPLSLAELVFVVE</sequence>
<reference evidence="1" key="1">
    <citation type="submission" date="2018-11" db="EMBL/GenBank/DDBJ databases">
        <authorList>
            <consortium name="Pathogen Informatics"/>
        </authorList>
    </citation>
    <scope>NUCLEOTIDE SEQUENCE</scope>
</reference>
<proteinExistence type="predicted"/>
<dbReference type="Proteomes" id="UP000784294">
    <property type="component" value="Unassembled WGS sequence"/>
</dbReference>
<name>A0A3S5B3F2_9PLAT</name>
<comment type="caution">
    <text evidence="1">The sequence shown here is derived from an EMBL/GenBank/DDBJ whole genome shotgun (WGS) entry which is preliminary data.</text>
</comment>
<evidence type="ECO:0000313" key="2">
    <source>
        <dbReference type="Proteomes" id="UP000784294"/>
    </source>
</evidence>